<dbReference type="InterPro" id="IPR004136">
    <property type="entry name" value="NMO"/>
</dbReference>
<dbReference type="CDD" id="cd04730">
    <property type="entry name" value="NPD_like"/>
    <property type="match status" value="1"/>
</dbReference>
<dbReference type="Gene3D" id="3.20.20.70">
    <property type="entry name" value="Aldolase class I"/>
    <property type="match status" value="1"/>
</dbReference>
<dbReference type="Proteomes" id="UP000799444">
    <property type="component" value="Unassembled WGS sequence"/>
</dbReference>
<comment type="caution">
    <text evidence="4">The sequence shown here is derived from an EMBL/GenBank/DDBJ whole genome shotgun (WGS) entry which is preliminary data.</text>
</comment>
<dbReference type="EMBL" id="ML996100">
    <property type="protein sequence ID" value="KAF2740508.1"/>
    <property type="molecule type" value="Genomic_DNA"/>
</dbReference>
<proteinExistence type="predicted"/>
<gene>
    <name evidence="4" type="ORF">EJ04DRAFT_548519</name>
</gene>
<accession>A0A9P4R769</accession>
<evidence type="ECO:0000313" key="4">
    <source>
        <dbReference type="EMBL" id="KAF2740508.1"/>
    </source>
</evidence>
<dbReference type="OrthoDB" id="2349068at2759"/>
<keyword evidence="1" id="KW-0285">Flavoprotein</keyword>
<dbReference type="GO" id="GO:0018580">
    <property type="term" value="F:nitronate monooxygenase activity"/>
    <property type="evidence" value="ECO:0007669"/>
    <property type="project" value="InterPro"/>
</dbReference>
<name>A0A9P4R769_9PLEO</name>
<dbReference type="Pfam" id="PF03060">
    <property type="entry name" value="NMO"/>
    <property type="match status" value="1"/>
</dbReference>
<organism evidence="4 5">
    <name type="scientific">Polyplosphaeria fusca</name>
    <dbReference type="NCBI Taxonomy" id="682080"/>
    <lineage>
        <taxon>Eukaryota</taxon>
        <taxon>Fungi</taxon>
        <taxon>Dikarya</taxon>
        <taxon>Ascomycota</taxon>
        <taxon>Pezizomycotina</taxon>
        <taxon>Dothideomycetes</taxon>
        <taxon>Pleosporomycetidae</taxon>
        <taxon>Pleosporales</taxon>
        <taxon>Tetraplosphaeriaceae</taxon>
        <taxon>Polyplosphaeria</taxon>
    </lineage>
</organism>
<reference evidence="4" key="1">
    <citation type="journal article" date="2020" name="Stud. Mycol.">
        <title>101 Dothideomycetes genomes: a test case for predicting lifestyles and emergence of pathogens.</title>
        <authorList>
            <person name="Haridas S."/>
            <person name="Albert R."/>
            <person name="Binder M."/>
            <person name="Bloem J."/>
            <person name="Labutti K."/>
            <person name="Salamov A."/>
            <person name="Andreopoulos B."/>
            <person name="Baker S."/>
            <person name="Barry K."/>
            <person name="Bills G."/>
            <person name="Bluhm B."/>
            <person name="Cannon C."/>
            <person name="Castanera R."/>
            <person name="Culley D."/>
            <person name="Daum C."/>
            <person name="Ezra D."/>
            <person name="Gonzalez J."/>
            <person name="Henrissat B."/>
            <person name="Kuo A."/>
            <person name="Liang C."/>
            <person name="Lipzen A."/>
            <person name="Lutzoni F."/>
            <person name="Magnuson J."/>
            <person name="Mondo S."/>
            <person name="Nolan M."/>
            <person name="Ohm R."/>
            <person name="Pangilinan J."/>
            <person name="Park H.-J."/>
            <person name="Ramirez L."/>
            <person name="Alfaro M."/>
            <person name="Sun H."/>
            <person name="Tritt A."/>
            <person name="Yoshinaga Y."/>
            <person name="Zwiers L.-H."/>
            <person name="Turgeon B."/>
            <person name="Goodwin S."/>
            <person name="Spatafora J."/>
            <person name="Crous P."/>
            <person name="Grigoriev I."/>
        </authorList>
    </citation>
    <scope>NUCLEOTIDE SEQUENCE</scope>
    <source>
        <strain evidence="4">CBS 125425</strain>
    </source>
</reference>
<dbReference type="InterPro" id="IPR013785">
    <property type="entry name" value="Aldolase_TIM"/>
</dbReference>
<evidence type="ECO:0000313" key="5">
    <source>
        <dbReference type="Proteomes" id="UP000799444"/>
    </source>
</evidence>
<dbReference type="PANTHER" id="PTHR32332:SF34">
    <property type="entry name" value="2-NITROPROPANE DIOXYGENASE FAMILY, PUTATIVE-RELATED"/>
    <property type="match status" value="1"/>
</dbReference>
<keyword evidence="5" id="KW-1185">Reference proteome</keyword>
<dbReference type="AlphaFoldDB" id="A0A9P4R769"/>
<evidence type="ECO:0000256" key="3">
    <source>
        <dbReference type="ARBA" id="ARBA00023002"/>
    </source>
</evidence>
<keyword evidence="3" id="KW-0560">Oxidoreductase</keyword>
<evidence type="ECO:0000256" key="1">
    <source>
        <dbReference type="ARBA" id="ARBA00022630"/>
    </source>
</evidence>
<protein>
    <submittedName>
        <fullName evidence="4">Inosine monophosphate dehydrogenase</fullName>
    </submittedName>
</protein>
<keyword evidence="2" id="KW-0288">FMN</keyword>
<dbReference type="SUPFAM" id="SSF51412">
    <property type="entry name" value="Inosine monophosphate dehydrogenase (IMPDH)"/>
    <property type="match status" value="1"/>
</dbReference>
<dbReference type="PANTHER" id="PTHR32332">
    <property type="entry name" value="2-NITROPROPANE DIOXYGENASE"/>
    <property type="match status" value="1"/>
</dbReference>
<evidence type="ECO:0000256" key="2">
    <source>
        <dbReference type="ARBA" id="ARBA00022643"/>
    </source>
</evidence>
<sequence>MDHIQRLKKDYPWIQTPVVVGAPMRLIALAEMAVEITKAGGIGFLGAGTSDISLPTQLQKVQTLLSSSPPLLTRSSTLPIGIGFINWGADLASSLPHIQQFRPAAVWFFSPSSPSSLQDWTQKTRQASPDTKIWIQVGSVAEALAALDVQPDVLVVQGTDAGGHGLARGAGLLPLFPEVQDAVTHACQSANRERPILIAAGGVVEARSAAAALTLGAEGVVLGTRLLASHEAVISPGYKKEVLRASDGGQTTVRTKVYDDIRGTTGWADTYNGRGVINRSFEDAVAGMSVEENKKLYGEEMEKGDSGWGPEARMTTYAGTGVGLVREIMGAGEIVGEVREGARRVAEGLKL</sequence>